<dbReference type="FunFam" id="2.40.10.10:FF:000006">
    <property type="entry name" value="Serine proteinase stubble"/>
    <property type="match status" value="1"/>
</dbReference>
<dbReference type="InterPro" id="IPR001314">
    <property type="entry name" value="Peptidase_S1A"/>
</dbReference>
<proteinExistence type="predicted"/>
<accession>A0A2S2NG88</accession>
<dbReference type="InterPro" id="IPR033116">
    <property type="entry name" value="TRYPSIN_SER"/>
</dbReference>
<sequence>MSVVQLSIMVVVTLFGLAILHTAATKCIIGDCMLETNSKIKCEDNFYFVDNLNYWNDFFRDFFTSFEQIAEETTNSNENFIDQTIDVTSFVDELHDFLNYSVPCGMQGRSEWSRSDGNSRVVGGTDSMPGEFPWQISLQLVTGETARHVCGGSVINENWVLTAAHCVYGLSEKVLSVVAGKNDLYTVENGDQRVNVADIHLNRFDKKRFSRDIALLRVFPALVFDGFHVSPICIPRPETQFDNSLALVTGWGRVSENGEFAHVLQKVRLPLIAVDDCLNLYNNAGYGDYVNQCVVCGGGTPGYEADSCQGDSGGPLICLADDNRFYLCGIVSWGLGCAHPTYPGVYTAVSCYSNWIRDTVTYYQQPNNPWR</sequence>
<dbReference type="EMBL" id="GGMR01003509">
    <property type="protein sequence ID" value="MBY16128.1"/>
    <property type="molecule type" value="Transcribed_RNA"/>
</dbReference>
<feature type="domain" description="Peptidase S1" evidence="7">
    <location>
        <begin position="121"/>
        <end position="361"/>
    </location>
</feature>
<dbReference type="GO" id="GO:0004252">
    <property type="term" value="F:serine-type endopeptidase activity"/>
    <property type="evidence" value="ECO:0007669"/>
    <property type="project" value="InterPro"/>
</dbReference>
<evidence type="ECO:0000259" key="7">
    <source>
        <dbReference type="PROSITE" id="PS50240"/>
    </source>
</evidence>
<feature type="signal peptide" evidence="6">
    <location>
        <begin position="1"/>
        <end position="24"/>
    </location>
</feature>
<dbReference type="InterPro" id="IPR009003">
    <property type="entry name" value="Peptidase_S1_PA"/>
</dbReference>
<dbReference type="PROSITE" id="PS00135">
    <property type="entry name" value="TRYPSIN_SER"/>
    <property type="match status" value="1"/>
</dbReference>
<feature type="chain" id="PRO_5015496511" evidence="6">
    <location>
        <begin position="25"/>
        <end position="371"/>
    </location>
</feature>
<dbReference type="PROSITE" id="PS50240">
    <property type="entry name" value="TRYPSIN_DOM"/>
    <property type="match status" value="1"/>
</dbReference>
<dbReference type="PANTHER" id="PTHR24252:SF7">
    <property type="entry name" value="HYALIN"/>
    <property type="match status" value="1"/>
</dbReference>
<dbReference type="AlphaFoldDB" id="A0A2S2NG88"/>
<gene>
    <name evidence="8" type="primary">TRYP_0</name>
    <name evidence="8" type="ORF">g.49263</name>
</gene>
<protein>
    <submittedName>
        <fullName evidence="8">Trypsin-1</fullName>
    </submittedName>
</protein>
<keyword evidence="1 5" id="KW-0645">Protease</keyword>
<dbReference type="SUPFAM" id="SSF50494">
    <property type="entry name" value="Trypsin-like serine proteases"/>
    <property type="match status" value="1"/>
</dbReference>
<dbReference type="InterPro" id="IPR001254">
    <property type="entry name" value="Trypsin_dom"/>
</dbReference>
<evidence type="ECO:0000256" key="5">
    <source>
        <dbReference type="RuleBase" id="RU363034"/>
    </source>
</evidence>
<keyword evidence="3 5" id="KW-0720">Serine protease</keyword>
<dbReference type="PROSITE" id="PS00134">
    <property type="entry name" value="TRYPSIN_HIS"/>
    <property type="match status" value="1"/>
</dbReference>
<evidence type="ECO:0000256" key="2">
    <source>
        <dbReference type="ARBA" id="ARBA00022801"/>
    </source>
</evidence>
<dbReference type="SMART" id="SM00020">
    <property type="entry name" value="Tryp_SPc"/>
    <property type="match status" value="1"/>
</dbReference>
<evidence type="ECO:0000256" key="6">
    <source>
        <dbReference type="SAM" id="SignalP"/>
    </source>
</evidence>
<evidence type="ECO:0000256" key="4">
    <source>
        <dbReference type="ARBA" id="ARBA00023157"/>
    </source>
</evidence>
<dbReference type="GO" id="GO:0006508">
    <property type="term" value="P:proteolysis"/>
    <property type="evidence" value="ECO:0007669"/>
    <property type="project" value="UniProtKB-KW"/>
</dbReference>
<reference evidence="8" key="1">
    <citation type="submission" date="2018-04" db="EMBL/GenBank/DDBJ databases">
        <title>Transcriptome of Schizaphis graminum biotype I.</title>
        <authorList>
            <person name="Scully E.D."/>
            <person name="Geib S.M."/>
            <person name="Palmer N.A."/>
            <person name="Koch K."/>
            <person name="Bradshaw J."/>
            <person name="Heng-Moss T."/>
            <person name="Sarath G."/>
        </authorList>
    </citation>
    <scope>NUCLEOTIDE SEQUENCE</scope>
</reference>
<keyword evidence="4" id="KW-1015">Disulfide bond</keyword>
<dbReference type="PANTHER" id="PTHR24252">
    <property type="entry name" value="ACROSIN-RELATED"/>
    <property type="match status" value="1"/>
</dbReference>
<dbReference type="PRINTS" id="PR00722">
    <property type="entry name" value="CHYMOTRYPSIN"/>
</dbReference>
<keyword evidence="2 5" id="KW-0378">Hydrolase</keyword>
<evidence type="ECO:0000313" key="8">
    <source>
        <dbReference type="EMBL" id="MBY16128.1"/>
    </source>
</evidence>
<evidence type="ECO:0000256" key="3">
    <source>
        <dbReference type="ARBA" id="ARBA00022825"/>
    </source>
</evidence>
<dbReference type="CDD" id="cd00190">
    <property type="entry name" value="Tryp_SPc"/>
    <property type="match status" value="1"/>
</dbReference>
<organism evidence="8">
    <name type="scientific">Schizaphis graminum</name>
    <name type="common">Green bug aphid</name>
    <dbReference type="NCBI Taxonomy" id="13262"/>
    <lineage>
        <taxon>Eukaryota</taxon>
        <taxon>Metazoa</taxon>
        <taxon>Ecdysozoa</taxon>
        <taxon>Arthropoda</taxon>
        <taxon>Hexapoda</taxon>
        <taxon>Insecta</taxon>
        <taxon>Pterygota</taxon>
        <taxon>Neoptera</taxon>
        <taxon>Paraneoptera</taxon>
        <taxon>Hemiptera</taxon>
        <taxon>Sternorrhyncha</taxon>
        <taxon>Aphidomorpha</taxon>
        <taxon>Aphidoidea</taxon>
        <taxon>Aphididae</taxon>
        <taxon>Aphidini</taxon>
        <taxon>Schizaphis</taxon>
    </lineage>
</organism>
<name>A0A2S2NG88_SCHGA</name>
<dbReference type="Gene3D" id="2.40.10.10">
    <property type="entry name" value="Trypsin-like serine proteases"/>
    <property type="match status" value="1"/>
</dbReference>
<dbReference type="InterPro" id="IPR043504">
    <property type="entry name" value="Peptidase_S1_PA_chymotrypsin"/>
</dbReference>
<keyword evidence="6" id="KW-0732">Signal</keyword>
<dbReference type="InterPro" id="IPR018114">
    <property type="entry name" value="TRYPSIN_HIS"/>
</dbReference>
<dbReference type="Pfam" id="PF00089">
    <property type="entry name" value="Trypsin"/>
    <property type="match status" value="1"/>
</dbReference>
<evidence type="ECO:0000256" key="1">
    <source>
        <dbReference type="ARBA" id="ARBA00022670"/>
    </source>
</evidence>